<feature type="transmembrane region" description="Helical" evidence="1">
    <location>
        <begin position="55"/>
        <end position="73"/>
    </location>
</feature>
<dbReference type="Proteomes" id="UP000523682">
    <property type="component" value="Unassembled WGS sequence"/>
</dbReference>
<proteinExistence type="predicted"/>
<reference evidence="2 3" key="1">
    <citation type="submission" date="2020-07" db="EMBL/GenBank/DDBJ databases">
        <title>Draft genome and description of Corynebacterium haemomassiliense strain Marseile-Q3615 sp. nov.</title>
        <authorList>
            <person name="Boxberger M."/>
            <person name="La Scola B."/>
        </authorList>
    </citation>
    <scope>NUCLEOTIDE SEQUENCE [LARGE SCALE GENOMIC DNA]</scope>
    <source>
        <strain evidence="2 3">Marseille-Q3615</strain>
    </source>
</reference>
<dbReference type="RefSeq" id="WP_070474869.1">
    <property type="nucleotide sequence ID" value="NZ_CP170998.1"/>
</dbReference>
<gene>
    <name evidence="2" type="ORF">H0193_01665</name>
</gene>
<evidence type="ECO:0000256" key="1">
    <source>
        <dbReference type="SAM" id="Phobius"/>
    </source>
</evidence>
<keyword evidence="3" id="KW-1185">Reference proteome</keyword>
<dbReference type="AlphaFoldDB" id="A0A7W2E9B0"/>
<accession>A0A7W2E9B0</accession>
<keyword evidence="1" id="KW-1133">Transmembrane helix</keyword>
<keyword evidence="1" id="KW-0812">Transmembrane</keyword>
<evidence type="ECO:0000313" key="3">
    <source>
        <dbReference type="Proteomes" id="UP000523682"/>
    </source>
</evidence>
<comment type="caution">
    <text evidence="2">The sequence shown here is derived from an EMBL/GenBank/DDBJ whole genome shotgun (WGS) entry which is preliminary data.</text>
</comment>
<evidence type="ECO:0000313" key="2">
    <source>
        <dbReference type="EMBL" id="MBA5243538.1"/>
    </source>
</evidence>
<keyword evidence="1" id="KW-0472">Membrane</keyword>
<sequence length="92" mass="9901">MIALVMILLLLASATFSAVRNAKGPTYALVNAVISAAVVWLLSFGVNWNGQFPIWLWWALAVWAAALIGLSAARLTQARRGRPRAAAQTAPR</sequence>
<feature type="transmembrane region" description="Helical" evidence="1">
    <location>
        <begin position="27"/>
        <end position="48"/>
    </location>
</feature>
<organism evidence="2 3">
    <name type="scientific">Corynebacterium haemomassiliense</name>
    <dbReference type="NCBI Taxonomy" id="2754726"/>
    <lineage>
        <taxon>Bacteria</taxon>
        <taxon>Bacillati</taxon>
        <taxon>Actinomycetota</taxon>
        <taxon>Actinomycetes</taxon>
        <taxon>Mycobacteriales</taxon>
        <taxon>Corynebacteriaceae</taxon>
        <taxon>Corynebacterium</taxon>
    </lineage>
</organism>
<dbReference type="EMBL" id="JACDTZ010000001">
    <property type="protein sequence ID" value="MBA5243538.1"/>
    <property type="molecule type" value="Genomic_DNA"/>
</dbReference>
<name>A0A7W2E9B0_9CORY</name>
<protein>
    <submittedName>
        <fullName evidence="2">Uncharacterized protein</fullName>
    </submittedName>
</protein>